<reference evidence="2" key="1">
    <citation type="submission" date="2018-08" db="EMBL/GenBank/DDBJ databases">
        <authorList>
            <person name="Liu Z.-W."/>
            <person name="Du Z.-J."/>
        </authorList>
    </citation>
    <scope>NUCLEOTIDE SEQUENCE [LARGE SCALE GENOMIC DNA]</scope>
    <source>
        <strain evidence="2">H4X</strain>
    </source>
</reference>
<name>A0A3D8L033_9BACT</name>
<evidence type="ECO:0000313" key="1">
    <source>
        <dbReference type="EMBL" id="RDV10740.1"/>
    </source>
</evidence>
<gene>
    <name evidence="1" type="ORF">DXT99_25880</name>
</gene>
<comment type="caution">
    <text evidence="1">The sequence shown here is derived from an EMBL/GenBank/DDBJ whole genome shotgun (WGS) entry which is preliminary data.</text>
</comment>
<dbReference type="AlphaFoldDB" id="A0A3D8L033"/>
<sequence>MLTQEKRTIKVPQRLGLTLRQIGEELQITNQTILANIKRDPSHRLYLKAFKVAPKEYRVYWEDLVDFINRNYVGAEIKFT</sequence>
<dbReference type="EMBL" id="QRGR01000052">
    <property type="protein sequence ID" value="RDV10740.1"/>
    <property type="molecule type" value="Genomic_DNA"/>
</dbReference>
<evidence type="ECO:0008006" key="3">
    <source>
        <dbReference type="Google" id="ProtNLM"/>
    </source>
</evidence>
<accession>A0A3D8L033</accession>
<dbReference type="Proteomes" id="UP000256708">
    <property type="component" value="Unassembled WGS sequence"/>
</dbReference>
<organism evidence="1 2">
    <name type="scientific">Pontibacter diazotrophicus</name>
    <dbReference type="NCBI Taxonomy" id="1400979"/>
    <lineage>
        <taxon>Bacteria</taxon>
        <taxon>Pseudomonadati</taxon>
        <taxon>Bacteroidota</taxon>
        <taxon>Cytophagia</taxon>
        <taxon>Cytophagales</taxon>
        <taxon>Hymenobacteraceae</taxon>
        <taxon>Pontibacter</taxon>
    </lineage>
</organism>
<proteinExistence type="predicted"/>
<protein>
    <recommendedName>
        <fullName evidence="3">DNA-binding protein</fullName>
    </recommendedName>
</protein>
<evidence type="ECO:0000313" key="2">
    <source>
        <dbReference type="Proteomes" id="UP000256708"/>
    </source>
</evidence>
<keyword evidence="2" id="KW-1185">Reference proteome</keyword>